<reference evidence="3" key="1">
    <citation type="submission" date="2016-10" db="EMBL/GenBank/DDBJ databases">
        <authorList>
            <person name="Varghese N."/>
            <person name="Submissions S."/>
        </authorList>
    </citation>
    <scope>NUCLEOTIDE SEQUENCE [LARGE SCALE GENOMIC DNA]</scope>
    <source>
        <strain evidence="3">B4,CECT 8067,JCM 17497</strain>
    </source>
</reference>
<dbReference type="RefSeq" id="WP_090304535.1">
    <property type="nucleotide sequence ID" value="NZ_FNFE01000002.1"/>
</dbReference>
<protein>
    <recommendedName>
        <fullName evidence="1">Halobacterial output domain-containing protein</fullName>
    </recommendedName>
</protein>
<feature type="domain" description="Halobacterial output" evidence="1">
    <location>
        <begin position="15"/>
        <end position="90"/>
    </location>
</feature>
<dbReference type="STRING" id="1095776.SAMN04515672_1722"/>
<dbReference type="EMBL" id="FNFE01000002">
    <property type="protein sequence ID" value="SDJ88970.1"/>
    <property type="molecule type" value="Genomic_DNA"/>
</dbReference>
<dbReference type="Pfam" id="PF18545">
    <property type="entry name" value="HalOD1"/>
    <property type="match status" value="1"/>
</dbReference>
<dbReference type="InterPro" id="IPR040624">
    <property type="entry name" value="HalOD1"/>
</dbReference>
<evidence type="ECO:0000259" key="1">
    <source>
        <dbReference type="Pfam" id="PF18545"/>
    </source>
</evidence>
<gene>
    <name evidence="2" type="ORF">SAMN04515672_1722</name>
</gene>
<organism evidence="2 3">
    <name type="scientific">Natronorubrum texcoconense</name>
    <dbReference type="NCBI Taxonomy" id="1095776"/>
    <lineage>
        <taxon>Archaea</taxon>
        <taxon>Methanobacteriati</taxon>
        <taxon>Methanobacteriota</taxon>
        <taxon>Stenosarchaea group</taxon>
        <taxon>Halobacteria</taxon>
        <taxon>Halobacteriales</taxon>
        <taxon>Natrialbaceae</taxon>
        <taxon>Natronorubrum</taxon>
    </lineage>
</organism>
<evidence type="ECO:0000313" key="3">
    <source>
        <dbReference type="Proteomes" id="UP000198882"/>
    </source>
</evidence>
<keyword evidence="3" id="KW-1185">Reference proteome</keyword>
<proteinExistence type="predicted"/>
<evidence type="ECO:0000313" key="2">
    <source>
        <dbReference type="EMBL" id="SDJ88970.1"/>
    </source>
</evidence>
<dbReference type="OrthoDB" id="221929at2157"/>
<name>A0A1G8XGU3_9EURY</name>
<accession>A0A1G8XGU3</accession>
<dbReference type="AlphaFoldDB" id="A0A1G8XGU3"/>
<dbReference type="Proteomes" id="UP000198882">
    <property type="component" value="Unassembled WGS sequence"/>
</dbReference>
<sequence length="98" mass="10507">MTEGDGDSVDTSCDQVPSQNVIRAIAAAEGIPPEQLHPPTYESLHTVVDPEALDALFARRSDGAPRPGGEVTFSFCDYDVTIERDGSVVLEERADSSE</sequence>